<evidence type="ECO:0000313" key="3">
    <source>
        <dbReference type="EMBL" id="EGD81024.1"/>
    </source>
</evidence>
<feature type="transmembrane region" description="Helical" evidence="2">
    <location>
        <begin position="408"/>
        <end position="430"/>
    </location>
</feature>
<dbReference type="RefSeq" id="XP_004987894.1">
    <property type="nucleotide sequence ID" value="XM_004987837.1"/>
</dbReference>
<feature type="transmembrane region" description="Helical" evidence="2">
    <location>
        <begin position="337"/>
        <end position="360"/>
    </location>
</feature>
<dbReference type="InParanoid" id="F2USB5"/>
<dbReference type="Proteomes" id="UP000007799">
    <property type="component" value="Unassembled WGS sequence"/>
</dbReference>
<dbReference type="GeneID" id="16068422"/>
<dbReference type="KEGG" id="sre:PTSG_10967"/>
<feature type="region of interest" description="Disordered" evidence="1">
    <location>
        <begin position="133"/>
        <end position="219"/>
    </location>
</feature>
<feature type="transmembrane region" description="Helical" evidence="2">
    <location>
        <begin position="228"/>
        <end position="249"/>
    </location>
</feature>
<feature type="transmembrane region" description="Helical" evidence="2">
    <location>
        <begin position="297"/>
        <end position="317"/>
    </location>
</feature>
<protein>
    <submittedName>
        <fullName evidence="3">Uncharacterized protein</fullName>
    </submittedName>
</protein>
<feature type="compositionally biased region" description="Polar residues" evidence="1">
    <location>
        <begin position="135"/>
        <end position="144"/>
    </location>
</feature>
<dbReference type="EMBL" id="GL832994">
    <property type="protein sequence ID" value="EGD81024.1"/>
    <property type="molecule type" value="Genomic_DNA"/>
</dbReference>
<gene>
    <name evidence="3" type="ORF">PTSG_10967</name>
</gene>
<feature type="compositionally biased region" description="Pro residues" evidence="1">
    <location>
        <begin position="163"/>
        <end position="176"/>
    </location>
</feature>
<proteinExistence type="predicted"/>
<dbReference type="AlphaFoldDB" id="F2USB5"/>
<keyword evidence="2" id="KW-0812">Transmembrane</keyword>
<evidence type="ECO:0000256" key="1">
    <source>
        <dbReference type="SAM" id="MobiDB-lite"/>
    </source>
</evidence>
<reference evidence="3" key="1">
    <citation type="submission" date="2009-08" db="EMBL/GenBank/DDBJ databases">
        <title>Annotation of Salpingoeca rosetta.</title>
        <authorList>
            <consortium name="The Broad Institute Genome Sequencing Platform"/>
            <person name="Russ C."/>
            <person name="Cuomo C."/>
            <person name="Burger G."/>
            <person name="Gray M.W."/>
            <person name="Holland P.W.H."/>
            <person name="King N."/>
            <person name="Lang F.B.F."/>
            <person name="Roger A.J."/>
            <person name="Ruiz-Trillo I."/>
            <person name="Young S.K."/>
            <person name="Zeng Q."/>
            <person name="Gargeya S."/>
            <person name="Alvarado L."/>
            <person name="Berlin A."/>
            <person name="Chapman S.B."/>
            <person name="Chen Z."/>
            <person name="Freedman E."/>
            <person name="Gellesch M."/>
            <person name="Goldberg J."/>
            <person name="Griggs A."/>
            <person name="Gujja S."/>
            <person name="Heilman E."/>
            <person name="Heiman D."/>
            <person name="Howarth C."/>
            <person name="Mehta T."/>
            <person name="Neiman D."/>
            <person name="Pearson M."/>
            <person name="Roberts A."/>
            <person name="Saif S."/>
            <person name="Shea T."/>
            <person name="Shenoy N."/>
            <person name="Sisk P."/>
            <person name="Stolte C."/>
            <person name="Sykes S."/>
            <person name="White J."/>
            <person name="Yandava C."/>
            <person name="Haas B."/>
            <person name="Nusbaum C."/>
            <person name="Birren B."/>
        </authorList>
    </citation>
    <scope>NUCLEOTIDE SEQUENCE [LARGE SCALE GENOMIC DNA]</scope>
    <source>
        <strain evidence="3">ATCC 50818</strain>
    </source>
</reference>
<feature type="transmembrane region" description="Helical" evidence="2">
    <location>
        <begin position="477"/>
        <end position="497"/>
    </location>
</feature>
<organism evidence="4">
    <name type="scientific">Salpingoeca rosetta (strain ATCC 50818 / BSB-021)</name>
    <dbReference type="NCBI Taxonomy" id="946362"/>
    <lineage>
        <taxon>Eukaryota</taxon>
        <taxon>Choanoflagellata</taxon>
        <taxon>Craspedida</taxon>
        <taxon>Salpingoecidae</taxon>
        <taxon>Salpingoeca</taxon>
    </lineage>
</organism>
<feature type="transmembrane region" description="Helical" evidence="2">
    <location>
        <begin position="15"/>
        <end position="40"/>
    </location>
</feature>
<feature type="transmembrane region" description="Helical" evidence="2">
    <location>
        <begin position="255"/>
        <end position="277"/>
    </location>
</feature>
<keyword evidence="2" id="KW-1133">Transmembrane helix</keyword>
<accession>F2USB5</accession>
<evidence type="ECO:0000313" key="4">
    <source>
        <dbReference type="Proteomes" id="UP000007799"/>
    </source>
</evidence>
<sequence length="516" mass="54482">MDVDAGNNGDLGTAAALGAAGGSGFVLAYLLVALLFALPCSVPCLDATMKCIGCEGCPDDCCAGPHEDEEEEELIHTHKAHEKQQHDNRGYRPLLGVNGSGGVDDDEEVQFERVRYLSNASSYRLHERLLDNSAPVVSQTQQHVPMNEQPDEMPGTASSSSVAPPPPPPLSRPPAPIVTVEPADGGDDDYRAGSHVDMESDGVGHSHDSDGDGDSGGGGGGGGHFGTFLILVELLASIPESLLLAVALSEGKTPSAILASVIILNFAAGFAMFVDLIRPAATSGKAYGRRGHKESRIHQLMFIATSAAAGMLIFSVAAEVYVEFEETDPDCQRVESYTPMLELFAGTAFGAFLVILLVWVSGSRYAHRYKDKLMRALSRLRRRSSPSSSSSSSSSSSVCSLSNAYIKALLLVLFLSLWLFMLTIFGFLIFSNSSGGNHNFTEGVGGGAFLFTIGGTLIPEAQKASRLTGWSSLRKEIISAVTFLVGFLAAVVVVVLAEEDHVCIPKNAVVTTTAAP</sequence>
<feature type="compositionally biased region" description="Basic and acidic residues" evidence="1">
    <location>
        <begin position="188"/>
        <end position="210"/>
    </location>
</feature>
<name>F2USB5_SALR5</name>
<keyword evidence="2" id="KW-0472">Membrane</keyword>
<evidence type="ECO:0000256" key="2">
    <source>
        <dbReference type="SAM" id="Phobius"/>
    </source>
</evidence>
<keyword evidence="4" id="KW-1185">Reference proteome</keyword>